<reference evidence="3 4" key="1">
    <citation type="submission" date="2023-08" db="EMBL/GenBank/DDBJ databases">
        <title>Annotated Genome Sequence of Vanrija albida AlHP1.</title>
        <authorList>
            <person name="Herzog R."/>
        </authorList>
    </citation>
    <scope>NUCLEOTIDE SEQUENCE [LARGE SCALE GENOMIC DNA]</scope>
    <source>
        <strain evidence="3 4">AlHP1</strain>
    </source>
</reference>
<name>A0ABR3Q096_9TREE</name>
<dbReference type="InterPro" id="IPR044855">
    <property type="entry name" value="CoA-Trfase_III_dom3_sf"/>
</dbReference>
<evidence type="ECO:0000313" key="3">
    <source>
        <dbReference type="EMBL" id="KAL1408150.1"/>
    </source>
</evidence>
<dbReference type="Proteomes" id="UP001565368">
    <property type="component" value="Unassembled WGS sequence"/>
</dbReference>
<dbReference type="InterPro" id="IPR003673">
    <property type="entry name" value="CoA-Trfase_fam_III"/>
</dbReference>
<evidence type="ECO:0000313" key="4">
    <source>
        <dbReference type="Proteomes" id="UP001565368"/>
    </source>
</evidence>
<dbReference type="Pfam" id="PF02515">
    <property type="entry name" value="CoA_transf_3"/>
    <property type="match status" value="1"/>
</dbReference>
<comment type="caution">
    <text evidence="3">The sequence shown here is derived from an EMBL/GenBank/DDBJ whole genome shotgun (WGS) entry which is preliminary data.</text>
</comment>
<dbReference type="PANTHER" id="PTHR48228:SF5">
    <property type="entry name" value="ALPHA-METHYLACYL-COA RACEMASE"/>
    <property type="match status" value="1"/>
</dbReference>
<dbReference type="EMBL" id="JBBXJM010000004">
    <property type="protein sequence ID" value="KAL1408150.1"/>
    <property type="molecule type" value="Genomic_DNA"/>
</dbReference>
<evidence type="ECO:0008006" key="5">
    <source>
        <dbReference type="Google" id="ProtNLM"/>
    </source>
</evidence>
<sequence length="398" mass="42279">MSLPLHGLRVVEFSGIGPGPFATMILADFGAEVTRIDRGLNSGRSDVTSRGKRSVIVDAKDPNGNTVIRKMLATADVLVDPFRPGVLDKLGLGPHQLEKLNPRLIVARMTGFPRTNSNYSQMAGHDINYIAVSGVLDMIRSKDAHGEPSTPVPPLNLLGDFAGGGIMLVLGILLAVIERQTSGKGQVVDADMVAGARYISSFPLLLAHPKSQAFIWSNPPGNNLLDGGAPFYAVYKTKDHKYMSVGCLEPQFFAEFARIINPYLRSPLSVDTQQDPSSWAEMRGTLADAFATKSRDEWAKLFHGTDACCTPVLTAGEVSGNEVGQAGVPANASSPLPPAPHPHLSRTPAGSIPAYTTQADFFVQNGSGVDKVLGELGGQLSPAEVAYLRKVNGVGAKL</sequence>
<feature type="region of interest" description="Disordered" evidence="2">
    <location>
        <begin position="324"/>
        <end position="350"/>
    </location>
</feature>
<dbReference type="RefSeq" id="XP_069208094.1">
    <property type="nucleotide sequence ID" value="XM_069353452.1"/>
</dbReference>
<dbReference type="Gene3D" id="3.30.1540.10">
    <property type="entry name" value="formyl-coa transferase, domain 3"/>
    <property type="match status" value="1"/>
</dbReference>
<dbReference type="SUPFAM" id="SSF89796">
    <property type="entry name" value="CoA-transferase family III (CaiB/BaiF)"/>
    <property type="match status" value="1"/>
</dbReference>
<keyword evidence="4" id="KW-1185">Reference proteome</keyword>
<dbReference type="InterPro" id="IPR023606">
    <property type="entry name" value="CoA-Trfase_III_dom_1_sf"/>
</dbReference>
<accession>A0ABR3Q096</accession>
<evidence type="ECO:0000256" key="2">
    <source>
        <dbReference type="SAM" id="MobiDB-lite"/>
    </source>
</evidence>
<evidence type="ECO:0000256" key="1">
    <source>
        <dbReference type="ARBA" id="ARBA00008383"/>
    </source>
</evidence>
<dbReference type="Gene3D" id="3.40.50.10540">
    <property type="entry name" value="Crotonobetainyl-coa:carnitine coa-transferase, domain 1"/>
    <property type="match status" value="1"/>
</dbReference>
<comment type="similarity">
    <text evidence="1">Belongs to the CoA-transferase III family.</text>
</comment>
<dbReference type="GeneID" id="95985996"/>
<dbReference type="PANTHER" id="PTHR48228">
    <property type="entry name" value="SUCCINYL-COA--D-CITRAMALATE COA-TRANSFERASE"/>
    <property type="match status" value="1"/>
</dbReference>
<dbReference type="InterPro" id="IPR050509">
    <property type="entry name" value="CoA-transferase_III"/>
</dbReference>
<gene>
    <name evidence="3" type="ORF">Q8F55_004953</name>
</gene>
<organism evidence="3 4">
    <name type="scientific">Vanrija albida</name>
    <dbReference type="NCBI Taxonomy" id="181172"/>
    <lineage>
        <taxon>Eukaryota</taxon>
        <taxon>Fungi</taxon>
        <taxon>Dikarya</taxon>
        <taxon>Basidiomycota</taxon>
        <taxon>Agaricomycotina</taxon>
        <taxon>Tremellomycetes</taxon>
        <taxon>Trichosporonales</taxon>
        <taxon>Trichosporonaceae</taxon>
        <taxon>Vanrija</taxon>
    </lineage>
</organism>
<protein>
    <recommendedName>
        <fullName evidence="5">Alpha-methylacyl-CoA racemase</fullName>
    </recommendedName>
</protein>
<proteinExistence type="inferred from homology"/>